<comment type="caution">
    <text evidence="2">The sequence shown here is derived from an EMBL/GenBank/DDBJ whole genome shotgun (WGS) entry which is preliminary data.</text>
</comment>
<organism evidence="2 3">
    <name type="scientific">Pichia membranifaciens</name>
    <dbReference type="NCBI Taxonomy" id="4926"/>
    <lineage>
        <taxon>Eukaryota</taxon>
        <taxon>Fungi</taxon>
        <taxon>Dikarya</taxon>
        <taxon>Ascomycota</taxon>
        <taxon>Saccharomycotina</taxon>
        <taxon>Pichiomycetes</taxon>
        <taxon>Pichiales</taxon>
        <taxon>Pichiaceae</taxon>
        <taxon>Pichia</taxon>
    </lineage>
</organism>
<evidence type="ECO:0000313" key="2">
    <source>
        <dbReference type="EMBL" id="GAV28181.1"/>
    </source>
</evidence>
<sequence length="222" mass="24193">MLKNKSFCSYADIIAQDDHESKFQIRRPSISLSLNNQKLARTNSMSSASQICGCNSPRSPSNCAPSFANNFRSNSTVSNILLPPNNANNNTNANFSTSINNKIIRGGSPSVKSDSNYIPSTSFALESDSRDYPINNVNNNNTPRRSGFSGRPIVNSGGHTMRLSNSNSSYNSSNYPGQNLTSPSQNLKKNELSSNTSRSVQNELISDDESIKSFKTAHLPTE</sequence>
<evidence type="ECO:0000313" key="3">
    <source>
        <dbReference type="Proteomes" id="UP000186136"/>
    </source>
</evidence>
<name>A0A1Q2YFC5_9ASCO</name>
<feature type="compositionally biased region" description="Polar residues" evidence="1">
    <location>
        <begin position="176"/>
        <end position="203"/>
    </location>
</feature>
<proteinExistence type="predicted"/>
<feature type="region of interest" description="Disordered" evidence="1">
    <location>
        <begin position="128"/>
        <end position="203"/>
    </location>
</feature>
<evidence type="ECO:0000256" key="1">
    <source>
        <dbReference type="SAM" id="MobiDB-lite"/>
    </source>
</evidence>
<protein>
    <submittedName>
        <fullName evidence="2">Uncharacterized protein</fullName>
    </submittedName>
</protein>
<reference evidence="2 3" key="1">
    <citation type="submission" date="2016-08" db="EMBL/GenBank/DDBJ databases">
        <title>Whole genome shotgun sequence of Pichia membranifaciens KS47-1.</title>
        <authorList>
            <person name="Konishi M."/>
            <person name="Ishida M."/>
            <person name="Arakawa T."/>
            <person name="Kato Y."/>
            <person name="Horiuchi J."/>
        </authorList>
    </citation>
    <scope>NUCLEOTIDE SEQUENCE [LARGE SCALE GENOMIC DNA]</scope>
    <source>
        <strain evidence="2 3">KS47-1</strain>
    </source>
</reference>
<dbReference type="Proteomes" id="UP000186136">
    <property type="component" value="Unassembled WGS sequence"/>
</dbReference>
<keyword evidence="3" id="KW-1185">Reference proteome</keyword>
<dbReference type="AlphaFoldDB" id="A0A1Q2YFC5"/>
<dbReference type="EMBL" id="BDGI01000060">
    <property type="protein sequence ID" value="GAV28181.1"/>
    <property type="molecule type" value="Genomic_DNA"/>
</dbReference>
<gene>
    <name evidence="2" type="ORF">PMKS-001651</name>
</gene>
<feature type="compositionally biased region" description="Low complexity" evidence="1">
    <location>
        <begin position="164"/>
        <end position="175"/>
    </location>
</feature>
<dbReference type="OrthoDB" id="5364312at2759"/>
<accession>A0A1Q2YFC5</accession>